<protein>
    <recommendedName>
        <fullName evidence="1">UPF0276 protein ABXR19_15360</fullName>
    </recommendedName>
</protein>
<dbReference type="Gene3D" id="3.20.20.150">
    <property type="entry name" value="Divalent-metal-dependent TIM barrel enzymes"/>
    <property type="match status" value="1"/>
</dbReference>
<dbReference type="PANTHER" id="PTHR42194">
    <property type="entry name" value="UPF0276 PROTEIN HI_1600"/>
    <property type="match status" value="1"/>
</dbReference>
<evidence type="ECO:0000256" key="1">
    <source>
        <dbReference type="HAMAP-Rule" id="MF_00697"/>
    </source>
</evidence>
<dbReference type="RefSeq" id="WP_354602024.1">
    <property type="nucleotide sequence ID" value="NZ_JBEWZI010000018.1"/>
</dbReference>
<sequence length="278" mass="30516">MINTLKPLSIGIGLRAPHYRAVLDELPALDFLEVHSENFFAAGGAALHTLQAARAHYPISLHGVGLSLGSADGLREVHVDRLAALVERIEPALVSEHLCWGAIDQLHMADLLPFPTTRATLDLLCERVDALQTRLQRRVLIENISAYLRFHASELSECEFLAELTRRTGCGLLLDINNLYVNAQNFGFDPLAELRQLPPKAIGEIHLAGHSQGEHCLIDTHGSPVCEAVWALYRAALQHCGPVPTLIERDTDIPPLPELLAEAAHARQIMLEQEAACV</sequence>
<evidence type="ECO:0000313" key="3">
    <source>
        <dbReference type="Proteomes" id="UP001549691"/>
    </source>
</evidence>
<proteinExistence type="inferred from homology"/>
<gene>
    <name evidence="2" type="ORF">ABXR19_15360</name>
</gene>
<dbReference type="HAMAP" id="MF_00697">
    <property type="entry name" value="UPF0276"/>
    <property type="match status" value="1"/>
</dbReference>
<dbReference type="SUPFAM" id="SSF51658">
    <property type="entry name" value="Xylose isomerase-like"/>
    <property type="match status" value="1"/>
</dbReference>
<comment type="caution">
    <text evidence="2">The sequence shown here is derived from an EMBL/GenBank/DDBJ whole genome shotgun (WGS) entry which is preliminary data.</text>
</comment>
<name>A0ABV2TNR7_9RHOO</name>
<evidence type="ECO:0000313" key="2">
    <source>
        <dbReference type="EMBL" id="MET7015566.1"/>
    </source>
</evidence>
<organism evidence="2 3">
    <name type="scientific">Uliginosibacterium flavum</name>
    <dbReference type="NCBI Taxonomy" id="1396831"/>
    <lineage>
        <taxon>Bacteria</taxon>
        <taxon>Pseudomonadati</taxon>
        <taxon>Pseudomonadota</taxon>
        <taxon>Betaproteobacteria</taxon>
        <taxon>Rhodocyclales</taxon>
        <taxon>Zoogloeaceae</taxon>
        <taxon>Uliginosibacterium</taxon>
    </lineage>
</organism>
<keyword evidence="3" id="KW-1185">Reference proteome</keyword>
<dbReference type="Proteomes" id="UP001549691">
    <property type="component" value="Unassembled WGS sequence"/>
</dbReference>
<dbReference type="NCBIfam" id="NF003818">
    <property type="entry name" value="PRK05409.1"/>
    <property type="match status" value="1"/>
</dbReference>
<dbReference type="InterPro" id="IPR036237">
    <property type="entry name" value="Xyl_isomerase-like_sf"/>
</dbReference>
<dbReference type="InterPro" id="IPR007801">
    <property type="entry name" value="MbnB/TglH/ChrH"/>
</dbReference>
<comment type="similarity">
    <text evidence="1">Belongs to the UPF0276 family.</text>
</comment>
<dbReference type="PANTHER" id="PTHR42194:SF1">
    <property type="entry name" value="UPF0276 PROTEIN HI_1600"/>
    <property type="match status" value="1"/>
</dbReference>
<dbReference type="Pfam" id="PF05114">
    <property type="entry name" value="MbnB_TglH_ChrH"/>
    <property type="match status" value="1"/>
</dbReference>
<dbReference type="EMBL" id="JBEWZI010000018">
    <property type="protein sequence ID" value="MET7015566.1"/>
    <property type="molecule type" value="Genomic_DNA"/>
</dbReference>
<reference evidence="2 3" key="1">
    <citation type="submission" date="2024-07" db="EMBL/GenBank/DDBJ databases">
        <title>Uliginosibacterium flavum JJ3220;KACC:17644.</title>
        <authorList>
            <person name="Kim M.K."/>
        </authorList>
    </citation>
    <scope>NUCLEOTIDE SEQUENCE [LARGE SCALE GENOMIC DNA]</scope>
    <source>
        <strain evidence="2 3">KACC:17644</strain>
    </source>
</reference>
<accession>A0ABV2TNR7</accession>